<accession>X1TUA7</accession>
<reference evidence="1" key="1">
    <citation type="journal article" date="2014" name="Front. Microbiol.">
        <title>High frequency of phylogenetically diverse reductive dehalogenase-homologous genes in deep subseafloor sedimentary metagenomes.</title>
        <authorList>
            <person name="Kawai M."/>
            <person name="Futagami T."/>
            <person name="Toyoda A."/>
            <person name="Takaki Y."/>
            <person name="Nishi S."/>
            <person name="Hori S."/>
            <person name="Arai W."/>
            <person name="Tsubouchi T."/>
            <person name="Morono Y."/>
            <person name="Uchiyama I."/>
            <person name="Ito T."/>
            <person name="Fujiyama A."/>
            <person name="Inagaki F."/>
            <person name="Takami H."/>
        </authorList>
    </citation>
    <scope>NUCLEOTIDE SEQUENCE</scope>
    <source>
        <strain evidence="1">Expedition CK06-06</strain>
    </source>
</reference>
<organism evidence="1">
    <name type="scientific">marine sediment metagenome</name>
    <dbReference type="NCBI Taxonomy" id="412755"/>
    <lineage>
        <taxon>unclassified sequences</taxon>
        <taxon>metagenomes</taxon>
        <taxon>ecological metagenomes</taxon>
    </lineage>
</organism>
<name>X1TUA7_9ZZZZ</name>
<dbReference type="EMBL" id="BARW01028073">
    <property type="protein sequence ID" value="GAJ08928.1"/>
    <property type="molecule type" value="Genomic_DNA"/>
</dbReference>
<dbReference type="PROSITE" id="PS51257">
    <property type="entry name" value="PROKAR_LIPOPROTEIN"/>
    <property type="match status" value="1"/>
</dbReference>
<proteinExistence type="predicted"/>
<evidence type="ECO:0000313" key="1">
    <source>
        <dbReference type="EMBL" id="GAJ08928.1"/>
    </source>
</evidence>
<sequence>MRNYNLIFTCSLFILLLIIGCSGKKEISTQADDEALESLKATEARRLAALNARDVDTIVEIEGVSVGFGWASTASRKNEPASYKVRIERWLGTMEHFEIELLDDDYRVVGNTGLIIGTLVRREK</sequence>
<dbReference type="AlphaFoldDB" id="X1TUA7"/>
<gene>
    <name evidence="1" type="ORF">S12H4_45407</name>
</gene>
<comment type="caution">
    <text evidence="1">The sequence shown here is derived from an EMBL/GenBank/DDBJ whole genome shotgun (WGS) entry which is preliminary data.</text>
</comment>
<feature type="non-terminal residue" evidence="1">
    <location>
        <position position="124"/>
    </location>
</feature>
<protein>
    <recommendedName>
        <fullName evidence="2">Lipoprotein</fullName>
    </recommendedName>
</protein>
<evidence type="ECO:0008006" key="2">
    <source>
        <dbReference type="Google" id="ProtNLM"/>
    </source>
</evidence>